<gene>
    <name evidence="1" type="ORF">H5410_014593</name>
</gene>
<sequence length="157" mass="18441">MLRDMREIFVHEIKIQELGKYKYTKVPPKSCYMGVIFKSKLYKVPRKSTSSSTSYIQFSRIAQVQVYNGTSMHNIKQNFRLNWVRLDLGDMAANFIDYMFQKIFRANYSSINGIKVVKDREILHITRHKHISSAANKKNVRGQTQASYQNEELNYCS</sequence>
<organism evidence="1 2">
    <name type="scientific">Solanum commersonii</name>
    <name type="common">Commerson's wild potato</name>
    <name type="synonym">Commerson's nightshade</name>
    <dbReference type="NCBI Taxonomy" id="4109"/>
    <lineage>
        <taxon>Eukaryota</taxon>
        <taxon>Viridiplantae</taxon>
        <taxon>Streptophyta</taxon>
        <taxon>Embryophyta</taxon>
        <taxon>Tracheophyta</taxon>
        <taxon>Spermatophyta</taxon>
        <taxon>Magnoliopsida</taxon>
        <taxon>eudicotyledons</taxon>
        <taxon>Gunneridae</taxon>
        <taxon>Pentapetalae</taxon>
        <taxon>asterids</taxon>
        <taxon>lamiids</taxon>
        <taxon>Solanales</taxon>
        <taxon>Solanaceae</taxon>
        <taxon>Solanoideae</taxon>
        <taxon>Solaneae</taxon>
        <taxon>Solanum</taxon>
    </lineage>
</organism>
<dbReference type="AlphaFoldDB" id="A0A9J5ZRC7"/>
<proteinExistence type="predicted"/>
<comment type="caution">
    <text evidence="1">The sequence shown here is derived from an EMBL/GenBank/DDBJ whole genome shotgun (WGS) entry which is preliminary data.</text>
</comment>
<reference evidence="1 2" key="1">
    <citation type="submission" date="2020-09" db="EMBL/GenBank/DDBJ databases">
        <title>De no assembly of potato wild relative species, Solanum commersonii.</title>
        <authorList>
            <person name="Cho K."/>
        </authorList>
    </citation>
    <scope>NUCLEOTIDE SEQUENCE [LARGE SCALE GENOMIC DNA]</scope>
    <source>
        <strain evidence="1">LZ3.2</strain>
        <tissue evidence="1">Leaf</tissue>
    </source>
</reference>
<evidence type="ECO:0000313" key="1">
    <source>
        <dbReference type="EMBL" id="KAG5614769.1"/>
    </source>
</evidence>
<keyword evidence="2" id="KW-1185">Reference proteome</keyword>
<protein>
    <submittedName>
        <fullName evidence="1">Uncharacterized protein</fullName>
    </submittedName>
</protein>
<dbReference type="EMBL" id="JACXVP010000003">
    <property type="protein sequence ID" value="KAG5614769.1"/>
    <property type="molecule type" value="Genomic_DNA"/>
</dbReference>
<evidence type="ECO:0000313" key="2">
    <source>
        <dbReference type="Proteomes" id="UP000824120"/>
    </source>
</evidence>
<name>A0A9J5ZRC7_SOLCO</name>
<dbReference type="Proteomes" id="UP000824120">
    <property type="component" value="Chromosome 3"/>
</dbReference>
<accession>A0A9J5ZRC7</accession>